<dbReference type="InterPro" id="IPR036942">
    <property type="entry name" value="Beta-barrel_TonB_sf"/>
</dbReference>
<keyword evidence="17" id="KW-1185">Reference proteome</keyword>
<keyword evidence="4" id="KW-0410">Iron transport</keyword>
<evidence type="ECO:0000256" key="10">
    <source>
        <dbReference type="ARBA" id="ARBA00023237"/>
    </source>
</evidence>
<accession>A0ABS9EI17</accession>
<dbReference type="PROSITE" id="PS52016">
    <property type="entry name" value="TONB_DEPENDENT_REC_3"/>
    <property type="match status" value="1"/>
</dbReference>
<feature type="domain" description="TonB-dependent receptor-like beta-barrel" evidence="14">
    <location>
        <begin position="264"/>
        <end position="720"/>
    </location>
</feature>
<keyword evidence="5 11" id="KW-0812">Transmembrane</keyword>
<evidence type="ECO:0000256" key="4">
    <source>
        <dbReference type="ARBA" id="ARBA00022496"/>
    </source>
</evidence>
<dbReference type="InterPro" id="IPR000531">
    <property type="entry name" value="Beta-barrel_TonB"/>
</dbReference>
<evidence type="ECO:0000256" key="13">
    <source>
        <dbReference type="SAM" id="SignalP"/>
    </source>
</evidence>
<keyword evidence="8 12" id="KW-0798">TonB box</keyword>
<dbReference type="PANTHER" id="PTHR32552">
    <property type="entry name" value="FERRICHROME IRON RECEPTOR-RELATED"/>
    <property type="match status" value="1"/>
</dbReference>
<protein>
    <submittedName>
        <fullName evidence="16">TonB-dependent receptor</fullName>
    </submittedName>
</protein>
<dbReference type="EMBL" id="JAKGTH010000010">
    <property type="protein sequence ID" value="MCF4102448.1"/>
    <property type="molecule type" value="Genomic_DNA"/>
</dbReference>
<organism evidence="16 17">
    <name type="scientific">Gillisia lutea</name>
    <dbReference type="NCBI Taxonomy" id="2909668"/>
    <lineage>
        <taxon>Bacteria</taxon>
        <taxon>Pseudomonadati</taxon>
        <taxon>Bacteroidota</taxon>
        <taxon>Flavobacteriia</taxon>
        <taxon>Flavobacteriales</taxon>
        <taxon>Flavobacteriaceae</taxon>
        <taxon>Gillisia</taxon>
    </lineage>
</organism>
<evidence type="ECO:0000256" key="7">
    <source>
        <dbReference type="ARBA" id="ARBA00023065"/>
    </source>
</evidence>
<dbReference type="InterPro" id="IPR039426">
    <property type="entry name" value="TonB-dep_rcpt-like"/>
</dbReference>
<name>A0ABS9EI17_9FLAO</name>
<evidence type="ECO:0000256" key="1">
    <source>
        <dbReference type="ARBA" id="ARBA00004571"/>
    </source>
</evidence>
<evidence type="ECO:0000256" key="11">
    <source>
        <dbReference type="PROSITE-ProRule" id="PRU01360"/>
    </source>
</evidence>
<feature type="domain" description="TonB-dependent receptor plug" evidence="15">
    <location>
        <begin position="113"/>
        <end position="221"/>
    </location>
</feature>
<evidence type="ECO:0000313" key="16">
    <source>
        <dbReference type="EMBL" id="MCF4102448.1"/>
    </source>
</evidence>
<comment type="subcellular location">
    <subcellularLocation>
        <location evidence="1 11">Cell outer membrane</location>
        <topology evidence="1 11">Multi-pass membrane protein</topology>
    </subcellularLocation>
</comment>
<reference evidence="16" key="1">
    <citation type="submission" date="2022-01" db="EMBL/GenBank/DDBJ databases">
        <title>Gillisia lutea sp. nov., isolated from marine plastic residues from the Malvarosa beach (Valencia, Spain).</title>
        <authorList>
            <person name="Vidal-Verdu A."/>
            <person name="Molina-Menor E."/>
            <person name="Satari L."/>
            <person name="Pascual J."/>
            <person name="Pereto J."/>
            <person name="Porcar M."/>
        </authorList>
    </citation>
    <scope>NUCLEOTIDE SEQUENCE</scope>
    <source>
        <strain evidence="16">M10.2A</strain>
    </source>
</reference>
<keyword evidence="16" id="KW-0675">Receptor</keyword>
<gene>
    <name evidence="16" type="ORF">L1I30_12285</name>
</gene>
<evidence type="ECO:0000256" key="2">
    <source>
        <dbReference type="ARBA" id="ARBA00022448"/>
    </source>
</evidence>
<dbReference type="InterPro" id="IPR012910">
    <property type="entry name" value="Plug_dom"/>
</dbReference>
<evidence type="ECO:0000256" key="5">
    <source>
        <dbReference type="ARBA" id="ARBA00022692"/>
    </source>
</evidence>
<evidence type="ECO:0000313" key="17">
    <source>
        <dbReference type="Proteomes" id="UP001179363"/>
    </source>
</evidence>
<evidence type="ECO:0000256" key="3">
    <source>
        <dbReference type="ARBA" id="ARBA00022452"/>
    </source>
</evidence>
<dbReference type="Gene3D" id="2.170.130.10">
    <property type="entry name" value="TonB-dependent receptor, plug domain"/>
    <property type="match status" value="1"/>
</dbReference>
<dbReference type="Pfam" id="PF07715">
    <property type="entry name" value="Plug"/>
    <property type="match status" value="1"/>
</dbReference>
<evidence type="ECO:0000256" key="9">
    <source>
        <dbReference type="ARBA" id="ARBA00023136"/>
    </source>
</evidence>
<sequence length="762" mass="84830">MKRYFLSLFLFAVASIVNAQQIKGRIINSTTSGVVENARILDVTTGVIVFSDARGEFEITSNQKTLRLEITAKSYYIKKVEIPVADLLEIALLPLPEMLSEVIVKGSVFSNELRQVPASVGMLTKKDLERIDAGNMVQVFNNIPGIYVNQGALNTTKLSIRGIGARSQYNTNRIQAYLNEIPLTTGEGELTLDDLDVESLSSIEIIKGPTSSLYGAGLGGVINLYAKSENAEKTQTSAATQVGSYGFLKNTIVASHATADINVYANYNDLQSNGYRDNGSYKRQSGLVNIEFPSTNGNSLNVVANYTHLKAFIPSSLNEDDFINSPEKAAFTWGKSKGYESYNCGLLGVAYTTNIAPKLKNTTATYINFKNAFEPRPFDILKEERISTGMRTKFRYLTEFFELPSDLVFGGEYYREWYEMATFQNLYEENEGQGSLRGSQLSNNEQDRSYVNFFGQFKVEATKSLDLEMGLNFNTTQYQLNDIFENDDLDQSGNYKFKTVLSPRLAASYEVASQKNIYASISHGFSTPSVSETLTPEGEINTSLKPETGINYEIGFKGNWFNNALYTELALYSIQVKNLLVAQRIAEDRYVGVNAGKTNHNGIELFTTYNLLVSDNIAINPYFNSAINFFEFEDFTNNEIDYSGKQLPGVPEYTFNLGMDITFFNSLRVYSSLMNVGQIALNDANSLFSDAYQLLNVKASYQLPLFKVMNLNLSAGINNLLNEKYASSILPNAVGFGGASPRYYYPGNPRNYFAGIGLNYIF</sequence>
<evidence type="ECO:0000256" key="6">
    <source>
        <dbReference type="ARBA" id="ARBA00023004"/>
    </source>
</evidence>
<keyword evidence="13" id="KW-0732">Signal</keyword>
<keyword evidence="2 11" id="KW-0813">Transport</keyword>
<feature type="chain" id="PRO_5047449730" evidence="13">
    <location>
        <begin position="20"/>
        <end position="762"/>
    </location>
</feature>
<dbReference type="RefSeq" id="WP_236134590.1">
    <property type="nucleotide sequence ID" value="NZ_JAKGTH010000010.1"/>
</dbReference>
<evidence type="ECO:0000259" key="15">
    <source>
        <dbReference type="Pfam" id="PF07715"/>
    </source>
</evidence>
<comment type="caution">
    <text evidence="16">The sequence shown here is derived from an EMBL/GenBank/DDBJ whole genome shotgun (WGS) entry which is preliminary data.</text>
</comment>
<proteinExistence type="inferred from homology"/>
<dbReference type="PANTHER" id="PTHR32552:SF81">
    <property type="entry name" value="TONB-DEPENDENT OUTER MEMBRANE RECEPTOR"/>
    <property type="match status" value="1"/>
</dbReference>
<comment type="similarity">
    <text evidence="11 12">Belongs to the TonB-dependent receptor family.</text>
</comment>
<keyword evidence="6" id="KW-0408">Iron</keyword>
<dbReference type="SUPFAM" id="SSF49464">
    <property type="entry name" value="Carboxypeptidase regulatory domain-like"/>
    <property type="match status" value="1"/>
</dbReference>
<keyword evidence="7" id="KW-0406">Ion transport</keyword>
<dbReference type="Pfam" id="PF00593">
    <property type="entry name" value="TonB_dep_Rec_b-barrel"/>
    <property type="match status" value="1"/>
</dbReference>
<evidence type="ECO:0000256" key="8">
    <source>
        <dbReference type="ARBA" id="ARBA00023077"/>
    </source>
</evidence>
<dbReference type="SUPFAM" id="SSF56935">
    <property type="entry name" value="Porins"/>
    <property type="match status" value="1"/>
</dbReference>
<evidence type="ECO:0000259" key="14">
    <source>
        <dbReference type="Pfam" id="PF00593"/>
    </source>
</evidence>
<dbReference type="InterPro" id="IPR008969">
    <property type="entry name" value="CarboxyPept-like_regulatory"/>
</dbReference>
<evidence type="ECO:0000256" key="12">
    <source>
        <dbReference type="RuleBase" id="RU003357"/>
    </source>
</evidence>
<keyword evidence="10 11" id="KW-0998">Cell outer membrane</keyword>
<keyword evidence="3 11" id="KW-1134">Transmembrane beta strand</keyword>
<dbReference type="Proteomes" id="UP001179363">
    <property type="component" value="Unassembled WGS sequence"/>
</dbReference>
<dbReference type="InterPro" id="IPR037066">
    <property type="entry name" value="Plug_dom_sf"/>
</dbReference>
<feature type="signal peptide" evidence="13">
    <location>
        <begin position="1"/>
        <end position="19"/>
    </location>
</feature>
<dbReference type="Gene3D" id="2.40.170.20">
    <property type="entry name" value="TonB-dependent receptor, beta-barrel domain"/>
    <property type="match status" value="1"/>
</dbReference>
<keyword evidence="9 11" id="KW-0472">Membrane</keyword>